<evidence type="ECO:0000256" key="1">
    <source>
        <dbReference type="SAM" id="Phobius"/>
    </source>
</evidence>
<dbReference type="Gene3D" id="2.30.42.10">
    <property type="match status" value="1"/>
</dbReference>
<dbReference type="Pfam" id="PF00595">
    <property type="entry name" value="PDZ"/>
    <property type="match status" value="1"/>
</dbReference>
<dbReference type="Proteomes" id="UP001434883">
    <property type="component" value="Unassembled WGS sequence"/>
</dbReference>
<dbReference type="SMART" id="SM00228">
    <property type="entry name" value="PDZ"/>
    <property type="match status" value="1"/>
</dbReference>
<evidence type="ECO:0000313" key="4">
    <source>
        <dbReference type="Proteomes" id="UP001434883"/>
    </source>
</evidence>
<dbReference type="EMBL" id="JAHRIN010079786">
    <property type="protein sequence ID" value="MEQ2219545.1"/>
    <property type="molecule type" value="Genomic_DNA"/>
</dbReference>
<dbReference type="PANTHER" id="PTHR19964:SF11">
    <property type="entry name" value="INAD-LIKE PROTEIN"/>
    <property type="match status" value="1"/>
</dbReference>
<comment type="caution">
    <text evidence="3">The sequence shown here is derived from an EMBL/GenBank/DDBJ whole genome shotgun (WGS) entry which is preliminary data.</text>
</comment>
<dbReference type="PROSITE" id="PS50106">
    <property type="entry name" value="PDZ"/>
    <property type="match status" value="1"/>
</dbReference>
<dbReference type="InterPro" id="IPR001478">
    <property type="entry name" value="PDZ"/>
</dbReference>
<protein>
    <recommendedName>
        <fullName evidence="2">PDZ domain-containing protein</fullName>
    </recommendedName>
</protein>
<accession>A0ABV0SH69</accession>
<dbReference type="InterPro" id="IPR036034">
    <property type="entry name" value="PDZ_sf"/>
</dbReference>
<feature type="non-terminal residue" evidence="3">
    <location>
        <position position="1"/>
    </location>
</feature>
<dbReference type="SUPFAM" id="SSF50156">
    <property type="entry name" value="PDZ domain-like"/>
    <property type="match status" value="1"/>
</dbReference>
<keyword evidence="1" id="KW-1133">Transmembrane helix</keyword>
<evidence type="ECO:0000313" key="3">
    <source>
        <dbReference type="EMBL" id="MEQ2219545.1"/>
    </source>
</evidence>
<name>A0ABV0SH69_9TELE</name>
<keyword evidence="1" id="KW-0812">Transmembrane</keyword>
<keyword evidence="4" id="KW-1185">Reference proteome</keyword>
<gene>
    <name evidence="3" type="ORF">XENOCAPTIV_019608</name>
</gene>
<feature type="transmembrane region" description="Helical" evidence="1">
    <location>
        <begin position="184"/>
        <end position="209"/>
    </location>
</feature>
<evidence type="ECO:0000259" key="2">
    <source>
        <dbReference type="PROSITE" id="PS50106"/>
    </source>
</evidence>
<feature type="domain" description="PDZ" evidence="2">
    <location>
        <begin position="1"/>
        <end position="60"/>
    </location>
</feature>
<dbReference type="PANTHER" id="PTHR19964">
    <property type="entry name" value="MULTIPLE PDZ DOMAIN PROTEIN"/>
    <property type="match status" value="1"/>
</dbReference>
<proteinExistence type="predicted"/>
<keyword evidence="1" id="KW-0472">Membrane</keyword>
<dbReference type="InterPro" id="IPR051342">
    <property type="entry name" value="PDZ_scaffold"/>
</dbReference>
<reference evidence="3 4" key="1">
    <citation type="submission" date="2021-06" db="EMBL/GenBank/DDBJ databases">
        <authorList>
            <person name="Palmer J.M."/>
        </authorList>
    </citation>
    <scope>NUCLEOTIDE SEQUENCE [LARGE SCALE GENOMIC DNA]</scope>
    <source>
        <strain evidence="3 4">XC_2019</strain>
        <tissue evidence="3">Muscle</tissue>
    </source>
</reference>
<organism evidence="3 4">
    <name type="scientific">Xenoophorus captivus</name>
    <dbReference type="NCBI Taxonomy" id="1517983"/>
    <lineage>
        <taxon>Eukaryota</taxon>
        <taxon>Metazoa</taxon>
        <taxon>Chordata</taxon>
        <taxon>Craniata</taxon>
        <taxon>Vertebrata</taxon>
        <taxon>Euteleostomi</taxon>
        <taxon>Actinopterygii</taxon>
        <taxon>Neopterygii</taxon>
        <taxon>Teleostei</taxon>
        <taxon>Neoteleostei</taxon>
        <taxon>Acanthomorphata</taxon>
        <taxon>Ovalentaria</taxon>
        <taxon>Atherinomorphae</taxon>
        <taxon>Cyprinodontiformes</taxon>
        <taxon>Goodeidae</taxon>
        <taxon>Xenoophorus</taxon>
    </lineage>
</organism>
<sequence>GVFVKHVVPGSAADQSGNIRVHDRLLALDDISLHGMTNQEVLEVMKQTGQTVVLTLVRKKARGLERSLDKVERESSRGSQRRSLEMKTQTRVPLFSAEVVSTSDSVREISSDLLLPCSHRDCRSAAEQSSVLLMFQKLCVGLVLESCNCVCLCAASDEELRAKWEAALGPQYHVLVSPEIQPVFVLQMTLTLGGVLLCVFSVRCLTWILS</sequence>